<keyword evidence="4 6" id="KW-1133">Transmembrane helix</keyword>
<feature type="transmembrane region" description="Helical" evidence="6">
    <location>
        <begin position="23"/>
        <end position="46"/>
    </location>
</feature>
<evidence type="ECO:0000256" key="5">
    <source>
        <dbReference type="ARBA" id="ARBA00023136"/>
    </source>
</evidence>
<dbReference type="InterPro" id="IPR013604">
    <property type="entry name" value="7TM_chemorcpt"/>
</dbReference>
<dbReference type="AlphaFoldDB" id="A0AAN8ZQB6"/>
<organism evidence="7 8">
    <name type="scientific">Halocaridina rubra</name>
    <name type="common">Hawaiian red shrimp</name>
    <dbReference type="NCBI Taxonomy" id="373956"/>
    <lineage>
        <taxon>Eukaryota</taxon>
        <taxon>Metazoa</taxon>
        <taxon>Ecdysozoa</taxon>
        <taxon>Arthropoda</taxon>
        <taxon>Crustacea</taxon>
        <taxon>Multicrustacea</taxon>
        <taxon>Malacostraca</taxon>
        <taxon>Eumalacostraca</taxon>
        <taxon>Eucarida</taxon>
        <taxon>Decapoda</taxon>
        <taxon>Pleocyemata</taxon>
        <taxon>Caridea</taxon>
        <taxon>Atyoidea</taxon>
        <taxon>Atyidae</taxon>
        <taxon>Halocaridina</taxon>
    </lineage>
</organism>
<evidence type="ECO:0000256" key="2">
    <source>
        <dbReference type="ARBA" id="ARBA00022475"/>
    </source>
</evidence>
<evidence type="ECO:0000313" key="8">
    <source>
        <dbReference type="Proteomes" id="UP001381693"/>
    </source>
</evidence>
<keyword evidence="5 6" id="KW-0472">Membrane</keyword>
<dbReference type="GO" id="GO:0050909">
    <property type="term" value="P:sensory perception of taste"/>
    <property type="evidence" value="ECO:0007669"/>
    <property type="project" value="InterPro"/>
</dbReference>
<dbReference type="EMBL" id="JAXCGZ010021415">
    <property type="protein sequence ID" value="KAK7051428.1"/>
    <property type="molecule type" value="Genomic_DNA"/>
</dbReference>
<dbReference type="GO" id="GO:0005886">
    <property type="term" value="C:plasma membrane"/>
    <property type="evidence" value="ECO:0007669"/>
    <property type="project" value="UniProtKB-SubCell"/>
</dbReference>
<protein>
    <submittedName>
        <fullName evidence="7">Uncharacterized protein</fullName>
    </submittedName>
</protein>
<proteinExistence type="predicted"/>
<gene>
    <name evidence="7" type="ORF">SK128_010948</name>
</gene>
<evidence type="ECO:0000256" key="1">
    <source>
        <dbReference type="ARBA" id="ARBA00004651"/>
    </source>
</evidence>
<evidence type="ECO:0000256" key="6">
    <source>
        <dbReference type="SAM" id="Phobius"/>
    </source>
</evidence>
<reference evidence="7 8" key="1">
    <citation type="submission" date="2023-11" db="EMBL/GenBank/DDBJ databases">
        <title>Halocaridina rubra genome assembly.</title>
        <authorList>
            <person name="Smith C."/>
        </authorList>
    </citation>
    <scope>NUCLEOTIDE SEQUENCE [LARGE SCALE GENOMIC DNA]</scope>
    <source>
        <strain evidence="7">EP-1</strain>
        <tissue evidence="7">Whole</tissue>
    </source>
</reference>
<name>A0AAN8ZQB6_HALRR</name>
<comment type="subcellular location">
    <subcellularLocation>
        <location evidence="1">Cell membrane</location>
        <topology evidence="1">Multi-pass membrane protein</topology>
    </subcellularLocation>
</comment>
<comment type="caution">
    <text evidence="7">The sequence shown here is derived from an EMBL/GenBank/DDBJ whole genome shotgun (WGS) entry which is preliminary data.</text>
</comment>
<feature type="transmembrane region" description="Helical" evidence="6">
    <location>
        <begin position="144"/>
        <end position="165"/>
    </location>
</feature>
<feature type="non-terminal residue" evidence="7">
    <location>
        <position position="1"/>
    </location>
</feature>
<evidence type="ECO:0000256" key="3">
    <source>
        <dbReference type="ARBA" id="ARBA00022692"/>
    </source>
</evidence>
<evidence type="ECO:0000313" key="7">
    <source>
        <dbReference type="EMBL" id="KAK7051428.1"/>
    </source>
</evidence>
<keyword evidence="8" id="KW-1185">Reference proteome</keyword>
<evidence type="ECO:0000256" key="4">
    <source>
        <dbReference type="ARBA" id="ARBA00022989"/>
    </source>
</evidence>
<sequence>DLHAMLPKRGDEGDKRPNIWYKLMSYLLIAYLFVCVIISLMTPLFLTPYLKVDLMMIVMMYNNVIITSSSSFPLLHASSFCIATSTLYHRLSQCIKGISDGSAVMDSGSTNREVSTGPSSFQLSADADLSAEMWVNLGGEFKGIIFPLLNGLINLISLSILAWAVDFLRAKHESTTEAVHSCRTDLKAVDDSTVNALQLFSLQLLHSTPELSVAGFFAVDRTLILAVRT</sequence>
<keyword evidence="2" id="KW-1003">Cell membrane</keyword>
<dbReference type="Pfam" id="PF08395">
    <property type="entry name" value="7tm_7"/>
    <property type="match status" value="1"/>
</dbReference>
<accession>A0AAN8ZQB6</accession>
<dbReference type="Proteomes" id="UP001381693">
    <property type="component" value="Unassembled WGS sequence"/>
</dbReference>
<keyword evidence="3 6" id="KW-0812">Transmembrane</keyword>